<comment type="function">
    <text evidence="7">CyaE is necessary for transport of calmodulin-sensitive adenylate cyclase-hemolysin (cyclolysin).</text>
</comment>
<dbReference type="InterPro" id="IPR051906">
    <property type="entry name" value="TolC-like"/>
</dbReference>
<keyword evidence="2 7" id="KW-0813">Transport</keyword>
<evidence type="ECO:0000256" key="3">
    <source>
        <dbReference type="ARBA" id="ARBA00022452"/>
    </source>
</evidence>
<dbReference type="GO" id="GO:0015562">
    <property type="term" value="F:efflux transmembrane transporter activity"/>
    <property type="evidence" value="ECO:0007669"/>
    <property type="project" value="InterPro"/>
</dbReference>
<evidence type="ECO:0000313" key="9">
    <source>
        <dbReference type="EMBL" id="OAT16435.1"/>
    </source>
</evidence>
<protein>
    <recommendedName>
        <fullName evidence="7">Protein CyaE</fullName>
    </recommendedName>
</protein>
<dbReference type="PATRIC" id="fig|1354253.4.peg.4746"/>
<comment type="caution">
    <text evidence="9">The sequence shown here is derived from an EMBL/GenBank/DDBJ whole genome shotgun (WGS) entry which is preliminary data.</text>
</comment>
<comment type="similarity">
    <text evidence="1 7">Belongs to the outer membrane factor (OMF) (TC 1.B.17) family.</text>
</comment>
<dbReference type="SUPFAM" id="SSF56954">
    <property type="entry name" value="Outer membrane efflux proteins (OEP)"/>
    <property type="match status" value="1"/>
</dbReference>
<keyword evidence="6 7" id="KW-0998">Cell outer membrane</keyword>
<evidence type="ECO:0000256" key="4">
    <source>
        <dbReference type="ARBA" id="ARBA00022692"/>
    </source>
</evidence>
<evidence type="ECO:0000256" key="7">
    <source>
        <dbReference type="PIRNR" id="PIRNR001892"/>
    </source>
</evidence>
<dbReference type="GO" id="GO:0031640">
    <property type="term" value="P:killing of cells of another organism"/>
    <property type="evidence" value="ECO:0007669"/>
    <property type="project" value="UniProtKB-KW"/>
</dbReference>
<dbReference type="PIRSF" id="PIRSF001892">
    <property type="entry name" value="CyaE"/>
    <property type="match status" value="1"/>
</dbReference>
<comment type="subcellular location">
    <subcellularLocation>
        <location evidence="7">Cell outer membrane</location>
        <topology evidence="7">Peripheral membrane protein</topology>
    </subcellularLocation>
</comment>
<evidence type="ECO:0000256" key="2">
    <source>
        <dbReference type="ARBA" id="ARBA00022448"/>
    </source>
</evidence>
<evidence type="ECO:0000256" key="1">
    <source>
        <dbReference type="ARBA" id="ARBA00007613"/>
    </source>
</evidence>
<dbReference type="InterPro" id="IPR028351">
    <property type="entry name" value="CyaE"/>
</dbReference>
<evidence type="ECO:0000256" key="8">
    <source>
        <dbReference type="SAM" id="SignalP"/>
    </source>
</evidence>
<dbReference type="GO" id="GO:0009279">
    <property type="term" value="C:cell outer membrane"/>
    <property type="evidence" value="ECO:0007669"/>
    <property type="project" value="UniProtKB-SubCell"/>
</dbReference>
<evidence type="ECO:0000256" key="6">
    <source>
        <dbReference type="ARBA" id="ARBA00023237"/>
    </source>
</evidence>
<organism evidence="9 10">
    <name type="scientific">Buttiauxella gaviniae ATCC 51604</name>
    <dbReference type="NCBI Taxonomy" id="1354253"/>
    <lineage>
        <taxon>Bacteria</taxon>
        <taxon>Pseudomonadati</taxon>
        <taxon>Pseudomonadota</taxon>
        <taxon>Gammaproteobacteria</taxon>
        <taxon>Enterobacterales</taxon>
        <taxon>Enterobacteriaceae</taxon>
        <taxon>Buttiauxella</taxon>
    </lineage>
</organism>
<dbReference type="GO" id="GO:0015288">
    <property type="term" value="F:porin activity"/>
    <property type="evidence" value="ECO:0007669"/>
    <property type="project" value="TreeGrafter"/>
</dbReference>
<keyword evidence="3" id="KW-1134">Transmembrane beta strand</keyword>
<keyword evidence="7" id="KW-0204">Cytolysis</keyword>
<dbReference type="Pfam" id="PF02321">
    <property type="entry name" value="OEP"/>
    <property type="match status" value="2"/>
</dbReference>
<feature type="signal peptide" evidence="8">
    <location>
        <begin position="1"/>
        <end position="23"/>
    </location>
</feature>
<feature type="chain" id="PRO_5008593179" description="Protein CyaE" evidence="8">
    <location>
        <begin position="24"/>
        <end position="476"/>
    </location>
</feature>
<dbReference type="EMBL" id="LXEP01000053">
    <property type="protein sequence ID" value="OAT16435.1"/>
    <property type="molecule type" value="Genomic_DNA"/>
</dbReference>
<evidence type="ECO:0000256" key="5">
    <source>
        <dbReference type="ARBA" id="ARBA00023136"/>
    </source>
</evidence>
<keyword evidence="7" id="KW-0354">Hemolysis</keyword>
<keyword evidence="5 7" id="KW-0472">Membrane</keyword>
<keyword evidence="8" id="KW-0732">Signal</keyword>
<dbReference type="PANTHER" id="PTHR30026:SF20">
    <property type="entry name" value="OUTER MEMBRANE PROTEIN TOLC"/>
    <property type="match status" value="1"/>
</dbReference>
<dbReference type="RefSeq" id="WP_064519289.1">
    <property type="nucleotide sequence ID" value="NZ_LXEP01000053.1"/>
</dbReference>
<keyword evidence="4" id="KW-0812">Transmembrane</keyword>
<proteinExistence type="inferred from homology"/>
<accession>A0A1B7HLC9</accession>
<name>A0A1B7HLC9_9ENTR</name>
<dbReference type="AlphaFoldDB" id="A0A1B7HLC9"/>
<dbReference type="PANTHER" id="PTHR30026">
    <property type="entry name" value="OUTER MEMBRANE PROTEIN TOLC"/>
    <property type="match status" value="1"/>
</dbReference>
<reference evidence="9 10" key="1">
    <citation type="submission" date="2016-04" db="EMBL/GenBank/DDBJ databases">
        <title>ATOL: Assembling a taxonomically balanced genome-scale reconstruction of the evolutionary history of the Enterobacteriaceae.</title>
        <authorList>
            <person name="Plunkett G.III."/>
            <person name="Neeno-Eckwall E.C."/>
            <person name="Glasner J.D."/>
            <person name="Perna N.T."/>
        </authorList>
    </citation>
    <scope>NUCLEOTIDE SEQUENCE [LARGE SCALE GENOMIC DNA]</scope>
    <source>
        <strain evidence="9 10">ATCC 51604</strain>
    </source>
</reference>
<gene>
    <name evidence="9" type="ORF">M977_04608</name>
</gene>
<dbReference type="InterPro" id="IPR003423">
    <property type="entry name" value="OMP_efflux"/>
</dbReference>
<dbReference type="Proteomes" id="UP000078504">
    <property type="component" value="Unassembled WGS sequence"/>
</dbReference>
<dbReference type="GO" id="GO:1990281">
    <property type="term" value="C:efflux pump complex"/>
    <property type="evidence" value="ECO:0007669"/>
    <property type="project" value="TreeGrafter"/>
</dbReference>
<evidence type="ECO:0000313" key="10">
    <source>
        <dbReference type="Proteomes" id="UP000078504"/>
    </source>
</evidence>
<dbReference type="Gene3D" id="1.20.1600.10">
    <property type="entry name" value="Outer membrane efflux proteins (OEP)"/>
    <property type="match status" value="1"/>
</dbReference>
<sequence length="476" mass="51531">MNGKKYLLPLCLLGLLVQHAAFAEGLSQLVDDPLQTQPEQLQSGATLPDASRISCSQSVDFSQPLTLSGAVDTALCNNPQIRATWAEIKVQSGVVGEARAAYLPTISGSVSRLRDSTVYSAGSQAPGVTSTGNQYYGSLNWRLFDFGGRAANRESANQMLLAAIAGHDAALQKTMVTVIQAWFDTLTSQAEVDARQHIAELARQTLIVAQRRESLGASAQDETLQATTALAKAELTAMRASGDYQKNIALLRQAMGIDLATELTLPRQPERVIPSDIHDLNEWLKQAEDRHPAIQEARAKWAADKDKIISVRSEGLPTVDLTAHMSRNGFPNQGLSSINQTSKDIGITVSIPLFDGFSRQYKIQEARAQAEQSEAQMEDTTARIMTDVVKAYADARTALNVLTASQQLLDAAQKSVQSVQRRYDKNVADILEVMNAQSALADAQQQRIEAIAAWQSARLSLLANTGILSQLSESSG</sequence>